<dbReference type="RefSeq" id="WP_206575023.1">
    <property type="nucleotide sequence ID" value="NZ_JAFKCV010000011.1"/>
</dbReference>
<protein>
    <submittedName>
        <fullName evidence="2">Uncharacterized protein</fullName>
    </submittedName>
</protein>
<feature type="transmembrane region" description="Helical" evidence="1">
    <location>
        <begin position="115"/>
        <end position="136"/>
    </location>
</feature>
<dbReference type="EMBL" id="JAFKCV010000011">
    <property type="protein sequence ID" value="MBN7826915.1"/>
    <property type="molecule type" value="Genomic_DNA"/>
</dbReference>
<feature type="transmembrane region" description="Helical" evidence="1">
    <location>
        <begin position="191"/>
        <end position="209"/>
    </location>
</feature>
<dbReference type="Proteomes" id="UP000664654">
    <property type="component" value="Unassembled WGS sequence"/>
</dbReference>
<keyword evidence="3" id="KW-1185">Reference proteome</keyword>
<proteinExistence type="predicted"/>
<accession>A0A939DRJ5</accession>
<dbReference type="AlphaFoldDB" id="A0A939DRJ5"/>
<evidence type="ECO:0000313" key="2">
    <source>
        <dbReference type="EMBL" id="MBN7826915.1"/>
    </source>
</evidence>
<gene>
    <name evidence="2" type="ORF">J0A66_16890</name>
</gene>
<reference evidence="2" key="1">
    <citation type="submission" date="2021-03" db="EMBL/GenBank/DDBJ databases">
        <title>novel species isolated from a fishpond in China.</title>
        <authorList>
            <person name="Lu H."/>
            <person name="Cai Z."/>
        </authorList>
    </citation>
    <scope>NUCLEOTIDE SEQUENCE</scope>
    <source>
        <strain evidence="2">JCM 30855</strain>
    </source>
</reference>
<keyword evidence="1" id="KW-0812">Transmembrane</keyword>
<keyword evidence="1" id="KW-0472">Membrane</keyword>
<keyword evidence="1" id="KW-1133">Transmembrane helix</keyword>
<comment type="caution">
    <text evidence="2">The sequence shown here is derived from an EMBL/GenBank/DDBJ whole genome shotgun (WGS) entry which is preliminary data.</text>
</comment>
<name>A0A939DRJ5_9ALTE</name>
<evidence type="ECO:0000256" key="1">
    <source>
        <dbReference type="SAM" id="Phobius"/>
    </source>
</evidence>
<organism evidence="2 3">
    <name type="scientific">Bowmanella dokdonensis</name>
    <dbReference type="NCBI Taxonomy" id="751969"/>
    <lineage>
        <taxon>Bacteria</taxon>
        <taxon>Pseudomonadati</taxon>
        <taxon>Pseudomonadota</taxon>
        <taxon>Gammaproteobacteria</taxon>
        <taxon>Alteromonadales</taxon>
        <taxon>Alteromonadaceae</taxon>
        <taxon>Bowmanella</taxon>
    </lineage>
</organism>
<evidence type="ECO:0000313" key="3">
    <source>
        <dbReference type="Proteomes" id="UP000664654"/>
    </source>
</evidence>
<sequence length="256" mass="28775">MMQLIAAIPNIFSAINKVSDLFGKGRQTVQQITGQASVASTPEELQTEVQQMSLDQQNRWAEIMAREVDQYLAQNERLGVEIGLVDSHITSKLDASAASKIALMRMTTRPWAVRWMVYYVMFPFFLVVIDLIQNLLVTWLPFLQRWIQPFNAFEYVFGVMRWPDHPDPGLMSGLAQLFSQGQGPVTFAGQLYMESIPWVVGIIVSYMGLREIGKIKGVADKKPEGQLQSASPPSVVTEALHQGVSLVGNIRSWFKK</sequence>